<dbReference type="Proteomes" id="UP001371218">
    <property type="component" value="Unassembled WGS sequence"/>
</dbReference>
<dbReference type="PANTHER" id="PTHR47894:SF1">
    <property type="entry name" value="HTH-TYPE TRANSCRIPTIONAL REGULATOR VQSM"/>
    <property type="match status" value="1"/>
</dbReference>
<proteinExistence type="predicted"/>
<evidence type="ECO:0000313" key="5">
    <source>
        <dbReference type="EMBL" id="MEK8033325.1"/>
    </source>
</evidence>
<dbReference type="InterPro" id="IPR032687">
    <property type="entry name" value="AraC-type_N"/>
</dbReference>
<comment type="caution">
    <text evidence="5">The sequence shown here is derived from an EMBL/GenBank/DDBJ whole genome shotgun (WGS) entry which is preliminary data.</text>
</comment>
<evidence type="ECO:0000256" key="1">
    <source>
        <dbReference type="ARBA" id="ARBA00023015"/>
    </source>
</evidence>
<evidence type="ECO:0000313" key="6">
    <source>
        <dbReference type="Proteomes" id="UP001371218"/>
    </source>
</evidence>
<dbReference type="PANTHER" id="PTHR47894">
    <property type="entry name" value="HTH-TYPE TRANSCRIPTIONAL REGULATOR GADX"/>
    <property type="match status" value="1"/>
</dbReference>
<dbReference type="SUPFAM" id="SSF46689">
    <property type="entry name" value="Homeodomain-like"/>
    <property type="match status" value="1"/>
</dbReference>
<gene>
    <name evidence="5" type="ORF">AACH06_21095</name>
</gene>
<accession>A0ABU9BTM7</accession>
<protein>
    <submittedName>
        <fullName evidence="5">AraC family transcriptional regulator ligand-binding domain-containing protein</fullName>
    </submittedName>
</protein>
<keyword evidence="3" id="KW-0804">Transcription</keyword>
<organism evidence="5 6">
    <name type="scientific">Ideonella lacteola</name>
    <dbReference type="NCBI Taxonomy" id="2984193"/>
    <lineage>
        <taxon>Bacteria</taxon>
        <taxon>Pseudomonadati</taxon>
        <taxon>Pseudomonadota</taxon>
        <taxon>Betaproteobacteria</taxon>
        <taxon>Burkholderiales</taxon>
        <taxon>Sphaerotilaceae</taxon>
        <taxon>Ideonella</taxon>
    </lineage>
</organism>
<dbReference type="Pfam" id="PF12625">
    <property type="entry name" value="Arabinose_bd"/>
    <property type="match status" value="1"/>
</dbReference>
<evidence type="ECO:0000256" key="2">
    <source>
        <dbReference type="ARBA" id="ARBA00023125"/>
    </source>
</evidence>
<name>A0ABU9BTM7_9BURK</name>
<dbReference type="RefSeq" id="WP_341427745.1">
    <property type="nucleotide sequence ID" value="NZ_JBBUTG010000015.1"/>
</dbReference>
<keyword evidence="6" id="KW-1185">Reference proteome</keyword>
<feature type="domain" description="HTH araC/xylS-type" evidence="4">
    <location>
        <begin position="243"/>
        <end position="352"/>
    </location>
</feature>
<keyword evidence="1" id="KW-0805">Transcription regulation</keyword>
<dbReference type="PROSITE" id="PS01124">
    <property type="entry name" value="HTH_ARAC_FAMILY_2"/>
    <property type="match status" value="1"/>
</dbReference>
<dbReference type="InterPro" id="IPR009057">
    <property type="entry name" value="Homeodomain-like_sf"/>
</dbReference>
<reference evidence="5 6" key="1">
    <citation type="submission" date="2024-04" db="EMBL/GenBank/DDBJ databases">
        <title>Novel species of the genus Ideonella isolated from streams.</title>
        <authorList>
            <person name="Lu H."/>
        </authorList>
    </citation>
    <scope>NUCLEOTIDE SEQUENCE [LARGE SCALE GENOMIC DNA]</scope>
    <source>
        <strain evidence="5 6">DXS29W</strain>
    </source>
</reference>
<sequence>MTLALAGGAQLHRPPAGRAYEADTAFLPGHHHAGLLFEYARQRELTLPAATQRLAQVPSLSPRDLLGVLADVARADAAPDTAFLLAQAWWPGHAGSASHALAHAADLAQALSMLVSHSATLSPLLTPRCLIGPRHAVLYWLDAVGAPAQRNLLVDLHLSAFIAMSQWLSGQRWPWVVCLNRTEPRDRAQLDTYLGASLRFGCQFDALLIDAQCLHSPWPRGQGMAAQAARRAAEASTQAQPVRSVLAALYDHLLSQLLAGPEGGAPVQPTLDQACAHFGTSPASFKRLLARHGTHFQAELDQVRAHLAMHWFQHEGLPNEAVARQLGFHDSTNFRRSFKRWTGTTPSLLRAALGAVGL</sequence>
<evidence type="ECO:0000256" key="3">
    <source>
        <dbReference type="ARBA" id="ARBA00023163"/>
    </source>
</evidence>
<dbReference type="InterPro" id="IPR018060">
    <property type="entry name" value="HTH_AraC"/>
</dbReference>
<dbReference type="Gene3D" id="1.10.10.60">
    <property type="entry name" value="Homeodomain-like"/>
    <property type="match status" value="1"/>
</dbReference>
<dbReference type="SMART" id="SM00342">
    <property type="entry name" value="HTH_ARAC"/>
    <property type="match status" value="1"/>
</dbReference>
<keyword evidence="2" id="KW-0238">DNA-binding</keyword>
<evidence type="ECO:0000259" key="4">
    <source>
        <dbReference type="PROSITE" id="PS01124"/>
    </source>
</evidence>
<dbReference type="EMBL" id="JBBUTG010000015">
    <property type="protein sequence ID" value="MEK8033325.1"/>
    <property type="molecule type" value="Genomic_DNA"/>
</dbReference>
<dbReference type="Pfam" id="PF12833">
    <property type="entry name" value="HTH_18"/>
    <property type="match status" value="1"/>
</dbReference>